<evidence type="ECO:0008006" key="5">
    <source>
        <dbReference type="Google" id="ProtNLM"/>
    </source>
</evidence>
<dbReference type="PROSITE" id="PS51257">
    <property type="entry name" value="PROKAR_LIPOPROTEIN"/>
    <property type="match status" value="1"/>
</dbReference>
<protein>
    <recommendedName>
        <fullName evidence="5">Polysaccharide lyase</fullName>
    </recommendedName>
</protein>
<feature type="compositionally biased region" description="Polar residues" evidence="1">
    <location>
        <begin position="94"/>
        <end position="106"/>
    </location>
</feature>
<sequence length="319" mass="34644">MKSTLNLSALVFSTLLFSATCACVQEEVPIEQEGEVKLLTMTSQQNASFKGWNPTWANLIGNEPRAITNAEQAALRNKVANGTIDTDGTLVDVPNSTIETTGTGSRSVMPDSQMRWHNPLNSQVTDPNENSRWYQKDGNTQVFRVFPGDENWQNSRVGAARSEAYAPDLGIRRDDDQVMTFSARYHIAANNGSKDVKIFQSKATAAGGFDPAWGVALHVTAAGSIDIIKRGLTWSENERIVTGKTAGQSFNLRVTDDGFNYKVFIDNVEKAAGSWDRGNLKSVCRWGAYVQGGSSGVLTGSVSDPQIVYISGAQVTVTH</sequence>
<keyword evidence="4" id="KW-1185">Reference proteome</keyword>
<feature type="chain" id="PRO_5037079975" description="Polysaccharide lyase" evidence="2">
    <location>
        <begin position="23"/>
        <end position="319"/>
    </location>
</feature>
<evidence type="ECO:0000313" key="3">
    <source>
        <dbReference type="EMBL" id="GGZ25612.1"/>
    </source>
</evidence>
<feature type="signal peptide" evidence="2">
    <location>
        <begin position="1"/>
        <end position="22"/>
    </location>
</feature>
<comment type="caution">
    <text evidence="3">The sequence shown here is derived from an EMBL/GenBank/DDBJ whole genome shotgun (WGS) entry which is preliminary data.</text>
</comment>
<feature type="region of interest" description="Disordered" evidence="1">
    <location>
        <begin position="91"/>
        <end position="114"/>
    </location>
</feature>
<keyword evidence="2" id="KW-0732">Signal</keyword>
<proteinExistence type="predicted"/>
<reference evidence="3" key="2">
    <citation type="submission" date="2020-09" db="EMBL/GenBank/DDBJ databases">
        <authorList>
            <person name="Sun Q."/>
            <person name="Kim S."/>
        </authorList>
    </citation>
    <scope>NUCLEOTIDE SEQUENCE</scope>
    <source>
        <strain evidence="3">KCTC 12368</strain>
    </source>
</reference>
<dbReference type="EMBL" id="BMWX01000003">
    <property type="protein sequence ID" value="GGZ25612.1"/>
    <property type="molecule type" value="Genomic_DNA"/>
</dbReference>
<name>A0A918PZB8_9BACT</name>
<accession>A0A918PZB8</accession>
<dbReference type="Proteomes" id="UP000619457">
    <property type="component" value="Unassembled WGS sequence"/>
</dbReference>
<organism evidence="3 4">
    <name type="scientific">Echinicola pacifica</name>
    <dbReference type="NCBI Taxonomy" id="346377"/>
    <lineage>
        <taxon>Bacteria</taxon>
        <taxon>Pseudomonadati</taxon>
        <taxon>Bacteroidota</taxon>
        <taxon>Cytophagia</taxon>
        <taxon>Cytophagales</taxon>
        <taxon>Cyclobacteriaceae</taxon>
        <taxon>Echinicola</taxon>
    </lineage>
</organism>
<dbReference type="RefSeq" id="WP_018473347.1">
    <property type="nucleotide sequence ID" value="NZ_BMWX01000003.1"/>
</dbReference>
<reference evidence="3" key="1">
    <citation type="journal article" date="2014" name="Int. J. Syst. Evol. Microbiol.">
        <title>Complete genome sequence of Corynebacterium casei LMG S-19264T (=DSM 44701T), isolated from a smear-ripened cheese.</title>
        <authorList>
            <consortium name="US DOE Joint Genome Institute (JGI-PGF)"/>
            <person name="Walter F."/>
            <person name="Albersmeier A."/>
            <person name="Kalinowski J."/>
            <person name="Ruckert C."/>
        </authorList>
    </citation>
    <scope>NUCLEOTIDE SEQUENCE</scope>
    <source>
        <strain evidence="3">KCTC 12368</strain>
    </source>
</reference>
<evidence type="ECO:0000256" key="1">
    <source>
        <dbReference type="SAM" id="MobiDB-lite"/>
    </source>
</evidence>
<gene>
    <name evidence="3" type="ORF">GCM10007049_17680</name>
</gene>
<dbReference type="AlphaFoldDB" id="A0A918PZB8"/>
<evidence type="ECO:0000256" key="2">
    <source>
        <dbReference type="SAM" id="SignalP"/>
    </source>
</evidence>
<evidence type="ECO:0000313" key="4">
    <source>
        <dbReference type="Proteomes" id="UP000619457"/>
    </source>
</evidence>